<feature type="region of interest" description="Disordered" evidence="1">
    <location>
        <begin position="159"/>
        <end position="185"/>
    </location>
</feature>
<accession>A0A8I2YSN8</accession>
<dbReference type="Proteomes" id="UP000683000">
    <property type="component" value="Unassembled WGS sequence"/>
</dbReference>
<feature type="region of interest" description="Disordered" evidence="1">
    <location>
        <begin position="212"/>
        <end position="249"/>
    </location>
</feature>
<feature type="compositionally biased region" description="Low complexity" evidence="1">
    <location>
        <begin position="212"/>
        <end position="239"/>
    </location>
</feature>
<dbReference type="AlphaFoldDB" id="A0A8I2YSN8"/>
<feature type="region of interest" description="Disordered" evidence="1">
    <location>
        <begin position="294"/>
        <end position="387"/>
    </location>
</feature>
<comment type="caution">
    <text evidence="2">The sequence shown here is derived from an EMBL/GenBank/DDBJ whole genome shotgun (WGS) entry which is preliminary data.</text>
</comment>
<keyword evidence="3" id="KW-1185">Reference proteome</keyword>
<dbReference type="OrthoDB" id="3232876at2759"/>
<sequence>MLAPRPACSSPPASAAIVQSAASVKSHTQDISVSAEGTVEAPPAHSSLSQDHDDIECESPSQPSVNVSRDMCLIVASPKPQLLPDMISSQEYSQAPPIGATARSQQPSPEFLGSLGIKVRDFAYENTLPAIVPVPRVPRQVQPAPVRALKRLQRDWDDKEGTLNSLSPSVVGSKKHRSLERRPTEPLQEPVVQYTRTLERITVKRVCSMLTPPSRSTLPTTPRTRFSASPPTSPLTPLSRFASQESEPVQTSPAYPYVVHVNNTSMVPASQLDAEDSQPLSLRSVLYTRAALDSRSSPCSSPAPIPPQNASPAPLMSSFLELPSPTKQSGADPRVRKRRVRGTPPPSNRYQLRQRPTPSSRTPAVSRCSHQASSTSKSLPRRTRRVR</sequence>
<reference evidence="2" key="1">
    <citation type="submission" date="2021-03" db="EMBL/GenBank/DDBJ databases">
        <title>Evolutionary innovations through gain and loss of genes in the ectomycorrhizal Boletales.</title>
        <authorList>
            <person name="Wu G."/>
            <person name="Miyauchi S."/>
            <person name="Morin E."/>
            <person name="Yang Z.-L."/>
            <person name="Xu J."/>
            <person name="Martin F.M."/>
        </authorList>
    </citation>
    <scope>NUCLEOTIDE SEQUENCE</scope>
    <source>
        <strain evidence="2">BR01</strain>
    </source>
</reference>
<evidence type="ECO:0000313" key="2">
    <source>
        <dbReference type="EMBL" id="KAG6378624.1"/>
    </source>
</evidence>
<dbReference type="EMBL" id="JAGFBS010000006">
    <property type="protein sequence ID" value="KAG6378624.1"/>
    <property type="molecule type" value="Genomic_DNA"/>
</dbReference>
<protein>
    <submittedName>
        <fullName evidence="2">Uncharacterized protein</fullName>
    </submittedName>
</protein>
<name>A0A8I2YSN8_9AGAM</name>
<evidence type="ECO:0000313" key="3">
    <source>
        <dbReference type="Proteomes" id="UP000683000"/>
    </source>
</evidence>
<proteinExistence type="predicted"/>
<gene>
    <name evidence="2" type="ORF">JVT61DRAFT_12894</name>
</gene>
<evidence type="ECO:0000256" key="1">
    <source>
        <dbReference type="SAM" id="MobiDB-lite"/>
    </source>
</evidence>
<feature type="region of interest" description="Disordered" evidence="1">
    <location>
        <begin position="20"/>
        <end position="65"/>
    </location>
</feature>
<organism evidence="2 3">
    <name type="scientific">Boletus reticuloceps</name>
    <dbReference type="NCBI Taxonomy" id="495285"/>
    <lineage>
        <taxon>Eukaryota</taxon>
        <taxon>Fungi</taxon>
        <taxon>Dikarya</taxon>
        <taxon>Basidiomycota</taxon>
        <taxon>Agaricomycotina</taxon>
        <taxon>Agaricomycetes</taxon>
        <taxon>Agaricomycetidae</taxon>
        <taxon>Boletales</taxon>
        <taxon>Boletineae</taxon>
        <taxon>Boletaceae</taxon>
        <taxon>Boletoideae</taxon>
        <taxon>Boletus</taxon>
    </lineage>
</organism>
<feature type="compositionally biased region" description="Polar residues" evidence="1">
    <location>
        <begin position="348"/>
        <end position="378"/>
    </location>
</feature>